<gene>
    <name evidence="1" type="ORF">CB4_02397</name>
</gene>
<reference evidence="1 2" key="1">
    <citation type="submission" date="2015-12" db="EMBL/GenBank/DDBJ databases">
        <title>Genome sequence of Aneurinibacillus soli.</title>
        <authorList>
            <person name="Lee J.S."/>
            <person name="Lee K.C."/>
            <person name="Kim K.K."/>
            <person name="Lee B.W."/>
        </authorList>
    </citation>
    <scope>NUCLEOTIDE SEQUENCE [LARGE SCALE GENOMIC DNA]</scope>
    <source>
        <strain evidence="1 2">CB4</strain>
    </source>
</reference>
<evidence type="ECO:0000313" key="1">
    <source>
        <dbReference type="EMBL" id="BAU28223.1"/>
    </source>
</evidence>
<proteinExistence type="predicted"/>
<accession>A0A0U5B499</accession>
<evidence type="ECO:0000313" key="2">
    <source>
        <dbReference type="Proteomes" id="UP000217696"/>
    </source>
</evidence>
<keyword evidence="2" id="KW-1185">Reference proteome</keyword>
<dbReference type="KEGG" id="asoc:CB4_02397"/>
<dbReference type="EMBL" id="AP017312">
    <property type="protein sequence ID" value="BAU28223.1"/>
    <property type="molecule type" value="Genomic_DNA"/>
</dbReference>
<dbReference type="AlphaFoldDB" id="A0A0U5B499"/>
<organism evidence="1 2">
    <name type="scientific">Aneurinibacillus soli</name>
    <dbReference type="NCBI Taxonomy" id="1500254"/>
    <lineage>
        <taxon>Bacteria</taxon>
        <taxon>Bacillati</taxon>
        <taxon>Bacillota</taxon>
        <taxon>Bacilli</taxon>
        <taxon>Bacillales</taxon>
        <taxon>Paenibacillaceae</taxon>
        <taxon>Aneurinibacillus group</taxon>
        <taxon>Aneurinibacillus</taxon>
    </lineage>
</organism>
<protein>
    <submittedName>
        <fullName evidence="1">Uncharacterized protein</fullName>
    </submittedName>
</protein>
<sequence>MIAVSKERNISGESELRYCTPAESLKQALKEMKLMREGKLPKKPWDEFYKEIKEWKEEEGL</sequence>
<dbReference type="Proteomes" id="UP000217696">
    <property type="component" value="Chromosome"/>
</dbReference>
<name>A0A0U5B499_9BACL</name>